<dbReference type="AlphaFoldDB" id="A0A5P9Q8H9"/>
<evidence type="ECO:0000259" key="11">
    <source>
        <dbReference type="Pfam" id="PF07992"/>
    </source>
</evidence>
<dbReference type="Gene3D" id="3.50.50.60">
    <property type="entry name" value="FAD/NAD(P)-binding domain"/>
    <property type="match status" value="1"/>
</dbReference>
<dbReference type="InterPro" id="IPR013785">
    <property type="entry name" value="Aldolase_TIM"/>
</dbReference>
<evidence type="ECO:0000256" key="8">
    <source>
        <dbReference type="ARBA" id="ARBA00023004"/>
    </source>
</evidence>
<keyword evidence="4" id="KW-0285">Flavoprotein</keyword>
<dbReference type="SUPFAM" id="SSF51905">
    <property type="entry name" value="FAD/NAD(P)-binding domain"/>
    <property type="match status" value="1"/>
</dbReference>
<gene>
    <name evidence="12" type="primary">fadH</name>
    <name evidence="12" type="ORF">KDY119_01213</name>
</gene>
<dbReference type="InterPro" id="IPR001155">
    <property type="entry name" value="OxRdtase_FMN_N"/>
</dbReference>
<dbReference type="EC" id="1.3.1.34" evidence="12"/>
<dbReference type="EMBL" id="CP045529">
    <property type="protein sequence ID" value="QFU97714.1"/>
    <property type="molecule type" value="Genomic_DNA"/>
</dbReference>
<dbReference type="SUPFAM" id="SSF51395">
    <property type="entry name" value="FMN-linked oxidoreductases"/>
    <property type="match status" value="1"/>
</dbReference>
<keyword evidence="13" id="KW-1185">Reference proteome</keyword>
<dbReference type="PRINTS" id="PR00368">
    <property type="entry name" value="FADPNR"/>
</dbReference>
<evidence type="ECO:0000256" key="9">
    <source>
        <dbReference type="ARBA" id="ARBA00023014"/>
    </source>
</evidence>
<dbReference type="Pfam" id="PF07992">
    <property type="entry name" value="Pyr_redox_2"/>
    <property type="match status" value="1"/>
</dbReference>
<reference evidence="12 13" key="1">
    <citation type="submission" date="2019-10" db="EMBL/GenBank/DDBJ databases">
        <title>Genome sequence of Luteimicrobium xylanilyticum HY-24.</title>
        <authorList>
            <person name="Kim D.Y."/>
            <person name="Park H.-Y."/>
        </authorList>
    </citation>
    <scope>NUCLEOTIDE SEQUENCE [LARGE SCALE GENOMIC DNA]</scope>
    <source>
        <strain evidence="12 13">HY-24</strain>
    </source>
</reference>
<dbReference type="GO" id="GO:0010181">
    <property type="term" value="F:FMN binding"/>
    <property type="evidence" value="ECO:0007669"/>
    <property type="project" value="InterPro"/>
</dbReference>
<dbReference type="InterPro" id="IPR036188">
    <property type="entry name" value="FAD/NAD-bd_sf"/>
</dbReference>
<dbReference type="InterPro" id="IPR051793">
    <property type="entry name" value="NADH:flavin_oxidoreductase"/>
</dbReference>
<dbReference type="GO" id="GO:0051536">
    <property type="term" value="F:iron-sulfur cluster binding"/>
    <property type="evidence" value="ECO:0007669"/>
    <property type="project" value="UniProtKB-KW"/>
</dbReference>
<evidence type="ECO:0000256" key="3">
    <source>
        <dbReference type="ARBA" id="ARBA00011048"/>
    </source>
</evidence>
<dbReference type="Gene3D" id="3.40.50.720">
    <property type="entry name" value="NAD(P)-binding Rossmann-like Domain"/>
    <property type="match status" value="1"/>
</dbReference>
<evidence type="ECO:0000313" key="13">
    <source>
        <dbReference type="Proteomes" id="UP000326702"/>
    </source>
</evidence>
<protein>
    <submittedName>
        <fullName evidence="12">2,4-dienoyl-CoA reductase (NADPH)</fullName>
        <ecNumber evidence="12">1.3.1.34</ecNumber>
    </submittedName>
</protein>
<keyword evidence="7 12" id="KW-0560">Oxidoreductase</keyword>
<proteinExistence type="inferred from homology"/>
<evidence type="ECO:0000256" key="6">
    <source>
        <dbReference type="ARBA" id="ARBA00022723"/>
    </source>
</evidence>
<evidence type="ECO:0000256" key="7">
    <source>
        <dbReference type="ARBA" id="ARBA00023002"/>
    </source>
</evidence>
<name>A0A5P9Q8H9_9MICO</name>
<keyword evidence="6" id="KW-0479">Metal-binding</keyword>
<dbReference type="Proteomes" id="UP000326702">
    <property type="component" value="Chromosome"/>
</dbReference>
<dbReference type="GO" id="GO:0008670">
    <property type="term" value="F:2,4-dienoyl-CoA reductase (NADPH) activity"/>
    <property type="evidence" value="ECO:0007669"/>
    <property type="project" value="UniProtKB-EC"/>
</dbReference>
<comment type="similarity">
    <text evidence="3">In the N-terminal section; belongs to the NADH:flavin oxidoreductase/NADH oxidase family.</text>
</comment>
<sequence>MSADPLALTRRPWRLGTLELPHRVLLGSMHTGLEAAGVAVPGAWSAVPDSRALAAFYRERVEGGAALVVTGGLAVDGPGRGGADYAVLTAPGVGEALAEVTAAVHEAGGRIAAQLFHAGRYALFSEVVGESGEPAEAVAPSPVPWRAARGAVPRELTHDDVLATVEHFADAARVAVAAGFDAVEVMASEGYLLNQFCSPLTNLRDDAWGGDPVRRRAFPLAVVRAVRAAVGPGVPVLVRVSGDDLMPGSSTPDDVAALVRELVGTPDEPLADAVNVGVGWHESTVPTVQSAVPHGAWIPVAERVAAAVRTSARPDVPVIASNRFTDLRDVETVLARGTVDAVALARPFLADPAVVAKSLAGRFDLVTTCLGCDQACIDRSLVGERVSCLVNPRAGREVELPLPADGASTFAEQAGSAPSKRGNQAWSVRNPLARRGAEVGRGLAVVGGGPAGLAAAVDVARRGHPVTVFEAREVLGGQLELAARVPGKEDYAAAVAGLTAELDELGADVRLGVRARVEDLVGFDGVVVATGVRPRRLDAGPGGLPGADLPHVVDYETALRDGMPAGSVAIIGGGGVGVDVATFLVEEHDEAARAARFADRFGLELDMALVGAGHGQRWAAPPPARFPTAQPRPGGQVTVLRRSGKIGTGIGVTSRWVVLGALRHAGVQMLTGVSYTRIRPGSLEIVDADGAAREVPADTVVVCAGQEAVTGLAGELDRLGVPCAVVGGARDSRTLDAVRATREGLAAARALLPGTPPDNSAR</sequence>
<dbReference type="Pfam" id="PF00724">
    <property type="entry name" value="Oxidored_FMN"/>
    <property type="match status" value="1"/>
</dbReference>
<dbReference type="PANTHER" id="PTHR42917:SF2">
    <property type="entry name" value="2,4-DIENOYL-COA REDUCTASE [(2E)-ENOYL-COA-PRODUCING]"/>
    <property type="match status" value="1"/>
</dbReference>
<feature type="domain" description="NADH:flavin oxidoreductase/NADH oxidase N-terminal" evidence="10">
    <location>
        <begin position="12"/>
        <end position="358"/>
    </location>
</feature>
<dbReference type="InterPro" id="IPR023753">
    <property type="entry name" value="FAD/NAD-binding_dom"/>
</dbReference>
<evidence type="ECO:0000256" key="2">
    <source>
        <dbReference type="ARBA" id="ARBA00001966"/>
    </source>
</evidence>
<comment type="cofactor">
    <cofactor evidence="1">
        <name>FMN</name>
        <dbReference type="ChEBI" id="CHEBI:58210"/>
    </cofactor>
</comment>
<accession>A0A5P9Q8H9</accession>
<dbReference type="GO" id="GO:0046872">
    <property type="term" value="F:metal ion binding"/>
    <property type="evidence" value="ECO:0007669"/>
    <property type="project" value="UniProtKB-KW"/>
</dbReference>
<evidence type="ECO:0000313" key="12">
    <source>
        <dbReference type="EMBL" id="QFU97714.1"/>
    </source>
</evidence>
<dbReference type="PANTHER" id="PTHR42917">
    <property type="entry name" value="2,4-DIENOYL-COA REDUCTASE"/>
    <property type="match status" value="1"/>
</dbReference>
<keyword evidence="9" id="KW-0411">Iron-sulfur</keyword>
<dbReference type="PRINTS" id="PR00469">
    <property type="entry name" value="PNDRDTASEII"/>
</dbReference>
<keyword evidence="5" id="KW-0288">FMN</keyword>
<dbReference type="RefSeq" id="WP_227994541.1">
    <property type="nucleotide sequence ID" value="NZ_CP045529.1"/>
</dbReference>
<feature type="domain" description="FAD/NAD(P)-binding" evidence="11">
    <location>
        <begin position="443"/>
        <end position="723"/>
    </location>
</feature>
<dbReference type="KEGG" id="lxl:KDY119_01213"/>
<dbReference type="Gene3D" id="3.20.20.70">
    <property type="entry name" value="Aldolase class I"/>
    <property type="match status" value="1"/>
</dbReference>
<evidence type="ECO:0000256" key="5">
    <source>
        <dbReference type="ARBA" id="ARBA00022643"/>
    </source>
</evidence>
<organism evidence="12 13">
    <name type="scientific">Luteimicrobium xylanilyticum</name>
    <dbReference type="NCBI Taxonomy" id="1133546"/>
    <lineage>
        <taxon>Bacteria</taxon>
        <taxon>Bacillati</taxon>
        <taxon>Actinomycetota</taxon>
        <taxon>Actinomycetes</taxon>
        <taxon>Micrococcales</taxon>
        <taxon>Luteimicrobium</taxon>
    </lineage>
</organism>
<evidence type="ECO:0000256" key="4">
    <source>
        <dbReference type="ARBA" id="ARBA00022630"/>
    </source>
</evidence>
<evidence type="ECO:0000256" key="1">
    <source>
        <dbReference type="ARBA" id="ARBA00001917"/>
    </source>
</evidence>
<evidence type="ECO:0000259" key="10">
    <source>
        <dbReference type="Pfam" id="PF00724"/>
    </source>
</evidence>
<comment type="cofactor">
    <cofactor evidence="2">
        <name>[4Fe-4S] cluster</name>
        <dbReference type="ChEBI" id="CHEBI:49883"/>
    </cofactor>
</comment>
<keyword evidence="8" id="KW-0408">Iron</keyword>